<organism evidence="1 2">
    <name type="scientific">Pseudaeromonas sharmana</name>
    <dbReference type="NCBI Taxonomy" id="328412"/>
    <lineage>
        <taxon>Bacteria</taxon>
        <taxon>Pseudomonadati</taxon>
        <taxon>Pseudomonadota</taxon>
        <taxon>Gammaproteobacteria</taxon>
        <taxon>Aeromonadales</taxon>
        <taxon>Aeromonadaceae</taxon>
        <taxon>Pseudaeromonas</taxon>
    </lineage>
</organism>
<dbReference type="EMBL" id="JBHSAF010000003">
    <property type="protein sequence ID" value="MFC3912811.1"/>
    <property type="molecule type" value="Genomic_DNA"/>
</dbReference>
<evidence type="ECO:0000313" key="2">
    <source>
        <dbReference type="Proteomes" id="UP001595692"/>
    </source>
</evidence>
<proteinExistence type="predicted"/>
<dbReference type="RefSeq" id="WP_377151006.1">
    <property type="nucleotide sequence ID" value="NZ_JBHSAF010000003.1"/>
</dbReference>
<comment type="caution">
    <text evidence="1">The sequence shown here is derived from an EMBL/GenBank/DDBJ whole genome shotgun (WGS) entry which is preliminary data.</text>
</comment>
<dbReference type="Proteomes" id="UP001595692">
    <property type="component" value="Unassembled WGS sequence"/>
</dbReference>
<sequence length="152" mass="17712">MTLNCLGTLASPELLQPIWNEIDSLDEREHYKEAYQYLRFVTKELTLLHEATIAVSSLLNVAPDMHWPFEQLQRQLEQQLQPIRDSSLLRYIESLRAVLQAVHRALSQRDSVELEKLTTELCAYQCEQLNSEDLDHPTLWELEPVQSSSQLH</sequence>
<keyword evidence="2" id="KW-1185">Reference proteome</keyword>
<accession>A0ABV8CKX2</accession>
<protein>
    <submittedName>
        <fullName evidence="1">Uncharacterized protein</fullName>
    </submittedName>
</protein>
<reference evidence="2" key="1">
    <citation type="journal article" date="2019" name="Int. J. Syst. Evol. Microbiol.">
        <title>The Global Catalogue of Microorganisms (GCM) 10K type strain sequencing project: providing services to taxonomists for standard genome sequencing and annotation.</title>
        <authorList>
            <consortium name="The Broad Institute Genomics Platform"/>
            <consortium name="The Broad Institute Genome Sequencing Center for Infectious Disease"/>
            <person name="Wu L."/>
            <person name="Ma J."/>
        </authorList>
    </citation>
    <scope>NUCLEOTIDE SEQUENCE [LARGE SCALE GENOMIC DNA]</scope>
    <source>
        <strain evidence="2">CCUG 54939</strain>
    </source>
</reference>
<gene>
    <name evidence="1" type="ORF">ACFOSS_04940</name>
</gene>
<evidence type="ECO:0000313" key="1">
    <source>
        <dbReference type="EMBL" id="MFC3912811.1"/>
    </source>
</evidence>
<name>A0ABV8CKX2_9GAMM</name>